<dbReference type="Proteomes" id="UP001497535">
    <property type="component" value="Unassembled WGS sequence"/>
</dbReference>
<gene>
    <name evidence="1" type="ORF">MENTE1834_LOCUS12369</name>
</gene>
<proteinExistence type="predicted"/>
<name>A0ACB0YHM0_MELEN</name>
<keyword evidence="2" id="KW-1185">Reference proteome</keyword>
<organism evidence="1 2">
    <name type="scientific">Meloidogyne enterolobii</name>
    <name type="common">Root-knot nematode worm</name>
    <name type="synonym">Meloidogyne mayaguensis</name>
    <dbReference type="NCBI Taxonomy" id="390850"/>
    <lineage>
        <taxon>Eukaryota</taxon>
        <taxon>Metazoa</taxon>
        <taxon>Ecdysozoa</taxon>
        <taxon>Nematoda</taxon>
        <taxon>Chromadorea</taxon>
        <taxon>Rhabditida</taxon>
        <taxon>Tylenchina</taxon>
        <taxon>Tylenchomorpha</taxon>
        <taxon>Tylenchoidea</taxon>
        <taxon>Meloidogynidae</taxon>
        <taxon>Meloidogyninae</taxon>
        <taxon>Meloidogyne</taxon>
    </lineage>
</organism>
<accession>A0ACB0YHM0</accession>
<dbReference type="EMBL" id="CAVMJV010000012">
    <property type="protein sequence ID" value="CAK5047316.1"/>
    <property type="molecule type" value="Genomic_DNA"/>
</dbReference>
<sequence length="353" mass="39477">MIFTQRNFTRLMFMMMAKVWGVNGGGGATAPISAFSSAFVPPMHNNMPLKKSPTNLHVLALNSGKKSFPAVQSKHSFDNPKFAMKHKNALVSNLGETIGEEKNKVVANQEKDIRLLNGAETLPIASRRLLLEPNKLKAFDLSKEPLKTFDHANAEMIIRHAVPEDATQMRQLAISLINSANVKPEIEVDQIEKDLQEGFVHALVIEIKEEKKIIGYLSYTICSSLNGGKVVYLGDLICEIKYKELPVRLYAELAKVYNNNRLSAKSEEIKEIQAIANSKSVGYFLFPGMDIVPKETFWQLHLNDNEVEKILKNGMNVLCGTLKSTIYLPGKLSGDEAIYLIKQWKEMNGEGKL</sequence>
<protein>
    <submittedName>
        <fullName evidence="1">Uncharacterized protein</fullName>
    </submittedName>
</protein>
<evidence type="ECO:0000313" key="2">
    <source>
        <dbReference type="Proteomes" id="UP001497535"/>
    </source>
</evidence>
<comment type="caution">
    <text evidence="1">The sequence shown here is derived from an EMBL/GenBank/DDBJ whole genome shotgun (WGS) entry which is preliminary data.</text>
</comment>
<reference evidence="1" key="1">
    <citation type="submission" date="2023-11" db="EMBL/GenBank/DDBJ databases">
        <authorList>
            <person name="Poullet M."/>
        </authorList>
    </citation>
    <scope>NUCLEOTIDE SEQUENCE</scope>
    <source>
        <strain evidence="1">E1834</strain>
    </source>
</reference>
<evidence type="ECO:0000313" key="1">
    <source>
        <dbReference type="EMBL" id="CAK5047316.1"/>
    </source>
</evidence>